<feature type="region of interest" description="Disordered" evidence="1">
    <location>
        <begin position="107"/>
        <end position="134"/>
    </location>
</feature>
<comment type="caution">
    <text evidence="2">The sequence shown here is derived from an EMBL/GenBank/DDBJ whole genome shotgun (WGS) entry which is preliminary data.</text>
</comment>
<sequence length="134" mass="15057">MTTESGDVKLLKEIKSRPQSHILSRFQLKIKQRQQPNQKRAGNTRGIYESVVKDENEDKGTYETINMSIPAAARDNELTDVTYSEVSSSGKKPVKSLTDHNDSVTYAAIRGTENDPRVELYSSVNKNKSSTNKH</sequence>
<name>A0AA88QMC8_9TELE</name>
<evidence type="ECO:0000256" key="1">
    <source>
        <dbReference type="SAM" id="MobiDB-lite"/>
    </source>
</evidence>
<proteinExistence type="predicted"/>
<protein>
    <submittedName>
        <fullName evidence="2">Uncharacterized protein</fullName>
    </submittedName>
</protein>
<evidence type="ECO:0000313" key="3">
    <source>
        <dbReference type="Proteomes" id="UP001187343"/>
    </source>
</evidence>
<dbReference type="Proteomes" id="UP001187343">
    <property type="component" value="Unassembled WGS sequence"/>
</dbReference>
<organism evidence="2 3">
    <name type="scientific">Cirrhinus molitorella</name>
    <name type="common">mud carp</name>
    <dbReference type="NCBI Taxonomy" id="172907"/>
    <lineage>
        <taxon>Eukaryota</taxon>
        <taxon>Metazoa</taxon>
        <taxon>Chordata</taxon>
        <taxon>Craniata</taxon>
        <taxon>Vertebrata</taxon>
        <taxon>Euteleostomi</taxon>
        <taxon>Actinopterygii</taxon>
        <taxon>Neopterygii</taxon>
        <taxon>Teleostei</taxon>
        <taxon>Ostariophysi</taxon>
        <taxon>Cypriniformes</taxon>
        <taxon>Cyprinidae</taxon>
        <taxon>Labeoninae</taxon>
        <taxon>Labeonini</taxon>
        <taxon>Cirrhinus</taxon>
    </lineage>
</organism>
<keyword evidence="3" id="KW-1185">Reference proteome</keyword>
<dbReference type="AlphaFoldDB" id="A0AA88QMC8"/>
<reference evidence="2" key="1">
    <citation type="submission" date="2023-08" db="EMBL/GenBank/DDBJ databases">
        <title>Chromosome-level Genome Assembly of mud carp (Cirrhinus molitorella).</title>
        <authorList>
            <person name="Liu H."/>
        </authorList>
    </citation>
    <scope>NUCLEOTIDE SEQUENCE</scope>
    <source>
        <strain evidence="2">Prfri</strain>
        <tissue evidence="2">Muscle</tissue>
    </source>
</reference>
<dbReference type="EMBL" id="JAUYZG010000001">
    <property type="protein sequence ID" value="KAK2917135.1"/>
    <property type="molecule type" value="Genomic_DNA"/>
</dbReference>
<feature type="compositionally biased region" description="Low complexity" evidence="1">
    <location>
        <begin position="122"/>
        <end position="134"/>
    </location>
</feature>
<accession>A0AA88QMC8</accession>
<evidence type="ECO:0000313" key="2">
    <source>
        <dbReference type="EMBL" id="KAK2917135.1"/>
    </source>
</evidence>
<gene>
    <name evidence="2" type="ORF">Q8A67_001509</name>
</gene>